<evidence type="ECO:0000313" key="3">
    <source>
        <dbReference type="EMBL" id="CEM13945.1"/>
    </source>
</evidence>
<dbReference type="STRING" id="1169540.A0A0G4FJR9"/>
<dbReference type="EMBL" id="CDMY01000449">
    <property type="protein sequence ID" value="CEM13945.1"/>
    <property type="molecule type" value="Genomic_DNA"/>
</dbReference>
<dbReference type="InterPro" id="IPR006757">
    <property type="entry name" value="OGF_rcpt"/>
</dbReference>
<feature type="region of interest" description="Disordered" evidence="1">
    <location>
        <begin position="15"/>
        <end position="50"/>
    </location>
</feature>
<keyword evidence="4" id="KW-1185">Reference proteome</keyword>
<dbReference type="InParanoid" id="A0A0G4FJR9"/>
<dbReference type="GO" id="GO:0016020">
    <property type="term" value="C:membrane"/>
    <property type="evidence" value="ECO:0007669"/>
    <property type="project" value="InterPro"/>
</dbReference>
<dbReference type="VEuPathDB" id="CryptoDB:Vbra_108"/>
<dbReference type="PhylomeDB" id="A0A0G4FJR9"/>
<organism evidence="3 4">
    <name type="scientific">Vitrella brassicaformis (strain CCMP3155)</name>
    <dbReference type="NCBI Taxonomy" id="1169540"/>
    <lineage>
        <taxon>Eukaryota</taxon>
        <taxon>Sar</taxon>
        <taxon>Alveolata</taxon>
        <taxon>Colpodellida</taxon>
        <taxon>Vitrellaceae</taxon>
        <taxon>Vitrella</taxon>
    </lineage>
</organism>
<dbReference type="PROSITE" id="PS00299">
    <property type="entry name" value="UBIQUITIN_1"/>
    <property type="match status" value="1"/>
</dbReference>
<name>A0A0G4FJR9_VITBC</name>
<evidence type="ECO:0000313" key="4">
    <source>
        <dbReference type="Proteomes" id="UP000041254"/>
    </source>
</evidence>
<dbReference type="AlphaFoldDB" id="A0A0G4FJR9"/>
<accession>A0A0G4FJR9</accession>
<feature type="domain" description="Ubiquitin-like" evidence="2">
    <location>
        <begin position="411"/>
        <end position="486"/>
    </location>
</feature>
<feature type="compositionally biased region" description="Basic and acidic residues" evidence="1">
    <location>
        <begin position="571"/>
        <end position="581"/>
    </location>
</feature>
<dbReference type="Gene3D" id="3.10.20.90">
    <property type="entry name" value="Phosphatidylinositol 3-kinase Catalytic Subunit, Chain A, domain 1"/>
    <property type="match status" value="2"/>
</dbReference>
<dbReference type="FunFam" id="3.10.20.90:FF:000222">
    <property type="entry name" value="Polyubiquitin 5"/>
    <property type="match status" value="1"/>
</dbReference>
<dbReference type="OrthoDB" id="9030204at2759"/>
<evidence type="ECO:0000259" key="2">
    <source>
        <dbReference type="PROSITE" id="PS50053"/>
    </source>
</evidence>
<dbReference type="InterPro" id="IPR029071">
    <property type="entry name" value="Ubiquitin-like_domsf"/>
</dbReference>
<dbReference type="InterPro" id="IPR000626">
    <property type="entry name" value="Ubiquitin-like_dom"/>
</dbReference>
<dbReference type="PANTHER" id="PTHR10666">
    <property type="entry name" value="UBIQUITIN"/>
    <property type="match status" value="1"/>
</dbReference>
<dbReference type="PROSITE" id="PS50053">
    <property type="entry name" value="UBIQUITIN_2"/>
    <property type="match status" value="2"/>
</dbReference>
<sequence length="632" mass="70834">MASLACRGRCRRPPRLPCSRRPSRRPPHPETTSNTMRDTVRYRRGYPGQRDGQSTTVLQFYLNRIASTPYGTKIEAILADCRGDSELLARRLFGCIQWLFPIREKGLAGDAPPLTKPEAEYMATDEWVKDRVLRAYKMILDFYGFRLACDETGEVERAAESEYPRRFNHVVMVRHITRIIKSLGELGYQHFQRPLVETLISEIYDSCPAHLDIVSLRMAKSATRLWVHLVRDENERQDLCRMVFHKYREDIREPGDDFSLTVAAPPPPLPTPHDTTSSKAVGLLDGLPVYAAANGCFKARIDGEVRTLPAAAKPKIVMFVDEQQHPAQHKPTMQVIVEALTGKVFTLCVAPSDTIEDVKADIQHREGTPPFQQLVLLGEQTVGELVGPENERTLAFYGIQDNDMLRLVQFMQIFVKRLDGMTITVQACRHETVTDLKAKIKEREGIPTDQQRLIFAGRQLEDGRTFDYYNIQEESTVHLMLRLRGGMFHETSGRHGFNASSAMESGQDDQQEGPDTHQQQPASNGGAGGADDEEDGNDQHQMSSEKKKRPPAKPLFTRSAIAAGLVRPRKTAKDDKAERVNNNRKPGNGTAGTVACGGGMTRKMACKRAAEQTGTAADRRASKRTKKEKGLL</sequence>
<dbReference type="InterPro" id="IPR050158">
    <property type="entry name" value="Ubiquitin_ubiquitin-like"/>
</dbReference>
<protein>
    <recommendedName>
        <fullName evidence="2">Ubiquitin-like domain-containing protein</fullName>
    </recommendedName>
</protein>
<feature type="compositionally biased region" description="Basic residues" evidence="1">
    <location>
        <begin position="621"/>
        <end position="632"/>
    </location>
</feature>
<proteinExistence type="predicted"/>
<dbReference type="Pfam" id="PF00240">
    <property type="entry name" value="ubiquitin"/>
    <property type="match status" value="2"/>
</dbReference>
<dbReference type="SUPFAM" id="SSF54236">
    <property type="entry name" value="Ubiquitin-like"/>
    <property type="match status" value="2"/>
</dbReference>
<dbReference type="InterPro" id="IPR019954">
    <property type="entry name" value="Ubiquitin_CS"/>
</dbReference>
<dbReference type="GO" id="GO:0038023">
    <property type="term" value="F:signaling receptor activity"/>
    <property type="evidence" value="ECO:0007669"/>
    <property type="project" value="InterPro"/>
</dbReference>
<dbReference type="Proteomes" id="UP000041254">
    <property type="component" value="Unassembled WGS sequence"/>
</dbReference>
<feature type="region of interest" description="Disordered" evidence="1">
    <location>
        <begin position="492"/>
        <end position="632"/>
    </location>
</feature>
<dbReference type="SMART" id="SM00213">
    <property type="entry name" value="UBQ"/>
    <property type="match status" value="2"/>
</dbReference>
<gene>
    <name evidence="3" type="ORF">Vbra_108</name>
</gene>
<dbReference type="PRINTS" id="PR00348">
    <property type="entry name" value="UBIQUITIN"/>
</dbReference>
<reference evidence="3 4" key="1">
    <citation type="submission" date="2014-11" db="EMBL/GenBank/DDBJ databases">
        <authorList>
            <person name="Zhu J."/>
            <person name="Qi W."/>
            <person name="Song R."/>
        </authorList>
    </citation>
    <scope>NUCLEOTIDE SEQUENCE [LARGE SCALE GENOMIC DNA]</scope>
</reference>
<dbReference type="CDD" id="cd17039">
    <property type="entry name" value="Ubl_ubiquitin_like"/>
    <property type="match status" value="1"/>
</dbReference>
<feature type="domain" description="Ubiquitin-like" evidence="2">
    <location>
        <begin position="333"/>
        <end position="408"/>
    </location>
</feature>
<dbReference type="Pfam" id="PF04664">
    <property type="entry name" value="OGFr_N"/>
    <property type="match status" value="1"/>
</dbReference>
<dbReference type="InterPro" id="IPR019956">
    <property type="entry name" value="Ubiquitin_dom"/>
</dbReference>
<evidence type="ECO:0000256" key="1">
    <source>
        <dbReference type="SAM" id="MobiDB-lite"/>
    </source>
</evidence>